<dbReference type="InterPro" id="IPR056639">
    <property type="entry name" value="DUF7737"/>
</dbReference>
<feature type="domain" description="DUF7737" evidence="2">
    <location>
        <begin position="735"/>
        <end position="833"/>
    </location>
</feature>
<dbReference type="EMBL" id="JAUOEM010000002">
    <property type="protein sequence ID" value="MDO5987134.1"/>
    <property type="molecule type" value="Genomic_DNA"/>
</dbReference>
<comment type="caution">
    <text evidence="3">The sequence shown here is derived from an EMBL/GenBank/DDBJ whole genome shotgun (WGS) entry which is preliminary data.</text>
</comment>
<gene>
    <name evidence="3" type="ORF">Q4Q39_06975</name>
</gene>
<feature type="domain" description="DUF4132" evidence="1">
    <location>
        <begin position="436"/>
        <end position="615"/>
    </location>
</feature>
<evidence type="ECO:0000259" key="2">
    <source>
        <dbReference type="Pfam" id="PF24879"/>
    </source>
</evidence>
<dbReference type="Proteomes" id="UP001176891">
    <property type="component" value="Unassembled WGS sequence"/>
</dbReference>
<accession>A0ABT8WZN3</accession>
<protein>
    <submittedName>
        <fullName evidence="3">DUF4132 domain-containing protein</fullName>
    </submittedName>
</protein>
<proteinExistence type="predicted"/>
<keyword evidence="4" id="KW-1185">Reference proteome</keyword>
<organism evidence="3 4">
    <name type="scientific">Flavivirga amylovorans</name>
    <dbReference type="NCBI Taxonomy" id="870486"/>
    <lineage>
        <taxon>Bacteria</taxon>
        <taxon>Pseudomonadati</taxon>
        <taxon>Bacteroidota</taxon>
        <taxon>Flavobacteriia</taxon>
        <taxon>Flavobacteriales</taxon>
        <taxon>Flavobacteriaceae</taxon>
        <taxon>Flavivirga</taxon>
    </lineage>
</organism>
<sequence>MNDFFKKIFGHQAKETQRATSINSEVQLFLNEFINEAINTKEGYSIKLSGLEHYKVLKSKSEVFKKDIIHLLIYYKNIGYQGINNIWAKESYFVKDVFSKLLSLLMRSSDLTFDENELLQFSKELTAKKKDYFYTSQWPIIPFLSRVEKIVQKNGLTPKLKQSLNDIQKLISNQGYIYADETKALNKIKLIKEGPKQFSVSGRDKLGKAILDTTKAFKGEKQDAFISLLNHFSKGREKSAPTNVWLKDVQTQIEVIGRKFLITSFISWIGLIIQLLKEIHKDKSYEFTFASDENIQLLRSAIWMSSLLNDDNLNQAVEDLGLWSFKKLPGHGAVSVKLGNACIYAFSKLPYKDGVSRLTKFRMKIKYPSVQSLITKAIVRVAEAEGKTMDEIEELAVQDFKLNDDYQLIKKFDSYKGIITIIDSSTVTLLWENEKGKQIKTIPKYVRDNFLAELRIFKKHVKDIQSNLSAQRNRIEKIFLSKRKWTYSQWEELYLENKLLAFFGTKLIWNFTVSNKTISAIFHKGKFVNTQGEINIDYKKSIVELWHPVTASVKEVELWRAWLLENQVKQPFKQAHREVYIVTDAEKATNSYSNRYAAHIIRQHIFNALCRERGWRYQLQGQWDSHNIPTLYIPSWKYRIEFWTDTEGVYDSANDMGIFNYLQTDQVRFYDENNQVNMIDVPAIVFSEAMRDVDLFVGVTSIGADPNWRDGGEERYHGYWSSFSFGELATSGLERKALLENLIPKLQIKEQCSFEGNFLVVIGKLRIYKIHMGSGNILMKPNDQYLCIVADRKKEANVFLPFEGDSTLSTILSKAFMLANDDKIKDKTITSQIKRY</sequence>
<reference evidence="3" key="1">
    <citation type="submission" date="2023-07" db="EMBL/GenBank/DDBJ databases">
        <title>Two novel species in the genus Flavivirga.</title>
        <authorList>
            <person name="Kwon K."/>
        </authorList>
    </citation>
    <scope>NUCLEOTIDE SEQUENCE</scope>
    <source>
        <strain evidence="3">KACC 14157</strain>
    </source>
</reference>
<evidence type="ECO:0000313" key="3">
    <source>
        <dbReference type="EMBL" id="MDO5987134.1"/>
    </source>
</evidence>
<dbReference type="RefSeq" id="WP_303281679.1">
    <property type="nucleotide sequence ID" value="NZ_BAABCZ010000005.1"/>
</dbReference>
<evidence type="ECO:0000259" key="1">
    <source>
        <dbReference type="Pfam" id="PF13569"/>
    </source>
</evidence>
<evidence type="ECO:0000313" key="4">
    <source>
        <dbReference type="Proteomes" id="UP001176891"/>
    </source>
</evidence>
<name>A0ABT8WZN3_9FLAO</name>
<dbReference type="Pfam" id="PF24879">
    <property type="entry name" value="DUF7737"/>
    <property type="match status" value="1"/>
</dbReference>
<dbReference type="Pfam" id="PF13569">
    <property type="entry name" value="DUF4132"/>
    <property type="match status" value="1"/>
</dbReference>
<dbReference type="InterPro" id="IPR025406">
    <property type="entry name" value="DUF4132"/>
</dbReference>